<evidence type="ECO:0000256" key="1">
    <source>
        <dbReference type="SAM" id="Phobius"/>
    </source>
</evidence>
<feature type="transmembrane region" description="Helical" evidence="1">
    <location>
        <begin position="62"/>
        <end position="82"/>
    </location>
</feature>
<keyword evidence="1" id="KW-0812">Transmembrane</keyword>
<dbReference type="NCBIfam" id="NF041644">
    <property type="entry name" value="CBO0543_fam"/>
    <property type="match status" value="1"/>
</dbReference>
<keyword evidence="3" id="KW-1185">Reference proteome</keyword>
<comment type="caution">
    <text evidence="2">The sequence shown here is derived from an EMBL/GenBank/DDBJ whole genome shotgun (WGS) entry which is preliminary data.</text>
</comment>
<reference evidence="2" key="1">
    <citation type="submission" date="2021-01" db="EMBL/GenBank/DDBJ databases">
        <title>Genomic Encyclopedia of Type Strains, Phase IV (KMG-IV): sequencing the most valuable type-strain genomes for metagenomic binning, comparative biology and taxonomic classification.</title>
        <authorList>
            <person name="Goeker M."/>
        </authorList>
    </citation>
    <scope>NUCLEOTIDE SEQUENCE</scope>
    <source>
        <strain evidence="2">DSM 25523</strain>
    </source>
</reference>
<dbReference type="InterPro" id="IPR048147">
    <property type="entry name" value="CBO0543-like"/>
</dbReference>
<organism evidence="2 3">
    <name type="scientific">Brevibacillus fulvus</name>
    <dbReference type="NCBI Taxonomy" id="1125967"/>
    <lineage>
        <taxon>Bacteria</taxon>
        <taxon>Bacillati</taxon>
        <taxon>Bacillota</taxon>
        <taxon>Bacilli</taxon>
        <taxon>Bacillales</taxon>
        <taxon>Paenibacillaceae</taxon>
        <taxon>Brevibacillus</taxon>
    </lineage>
</organism>
<dbReference type="EMBL" id="JAFBEB010000001">
    <property type="protein sequence ID" value="MBM7589080.1"/>
    <property type="molecule type" value="Genomic_DNA"/>
</dbReference>
<sequence length="170" mass="20657">MHVLIGLYVIFWRWGDWRNWARYHPTMLYYAAGNLLYQYLTANHYLWRLLPDRFLNHTLTELLYTFLIFPGTALLFLGNFPASRGGKWRHYVRWYLLYVGMESVFVLTHHIDYQYGWNLLWSALFDLIMFPMLHLHHKRPLVAYGLSVLIIIILVWYFNVPIHIPIEQRK</sequence>
<dbReference type="AlphaFoldDB" id="A0A939BNI1"/>
<feature type="transmembrane region" description="Helical" evidence="1">
    <location>
        <begin position="94"/>
        <end position="111"/>
    </location>
</feature>
<feature type="transmembrane region" description="Helical" evidence="1">
    <location>
        <begin position="141"/>
        <end position="158"/>
    </location>
</feature>
<evidence type="ECO:0000313" key="3">
    <source>
        <dbReference type="Proteomes" id="UP000717624"/>
    </source>
</evidence>
<protein>
    <submittedName>
        <fullName evidence="2">Uncharacterized protein</fullName>
    </submittedName>
</protein>
<proteinExistence type="predicted"/>
<dbReference type="Proteomes" id="UP000717624">
    <property type="component" value="Unassembled WGS sequence"/>
</dbReference>
<name>A0A939BNI1_9BACL</name>
<gene>
    <name evidence="2" type="ORF">JOD01_000666</name>
</gene>
<dbReference type="RefSeq" id="WP_204516771.1">
    <property type="nucleotide sequence ID" value="NZ_BAABIN010000009.1"/>
</dbReference>
<keyword evidence="1" id="KW-0472">Membrane</keyword>
<keyword evidence="1" id="KW-1133">Transmembrane helix</keyword>
<evidence type="ECO:0000313" key="2">
    <source>
        <dbReference type="EMBL" id="MBM7589080.1"/>
    </source>
</evidence>
<feature type="transmembrane region" description="Helical" evidence="1">
    <location>
        <begin position="27"/>
        <end position="47"/>
    </location>
</feature>
<accession>A0A939BNI1</accession>